<organism evidence="1 2">
    <name type="scientific">Burkholderia theae</name>
    <dbReference type="NCBI Taxonomy" id="3143496"/>
    <lineage>
        <taxon>Bacteria</taxon>
        <taxon>Pseudomonadati</taxon>
        <taxon>Pseudomonadota</taxon>
        <taxon>Betaproteobacteria</taxon>
        <taxon>Burkholderiales</taxon>
        <taxon>Burkholderiaceae</taxon>
        <taxon>Burkholderia</taxon>
    </lineage>
</organism>
<dbReference type="EMBL" id="JBCPYA010000001">
    <property type="protein sequence ID" value="MEN2469293.1"/>
    <property type="molecule type" value="Genomic_DNA"/>
</dbReference>
<protein>
    <recommendedName>
        <fullName evidence="3">CdiI immunity protein domain-containing protein</fullName>
    </recommendedName>
</protein>
<gene>
    <name evidence="1" type="ORF">VOI36_05255</name>
</gene>
<comment type="caution">
    <text evidence="1">The sequence shown here is derived from an EMBL/GenBank/DDBJ whole genome shotgun (WGS) entry which is preliminary data.</text>
</comment>
<sequence>MNQFEELSEQIEAMQRELNNERFLELRIYRRDAYIYQLSSTVNHSIACWLSENHVPLRTLIDRGRNFMQEAPEGPSRYGWGAYYDLAKTYFDTMEAALNILKKD</sequence>
<name>A0ABU9WB77_9BURK</name>
<dbReference type="Proteomes" id="UP001466933">
    <property type="component" value="Unassembled WGS sequence"/>
</dbReference>
<keyword evidence="2" id="KW-1185">Reference proteome</keyword>
<reference evidence="1 2" key="1">
    <citation type="submission" date="2024-05" db="EMBL/GenBank/DDBJ databases">
        <title>Burkholderia sp. Nov. a novel bacteria isolated from rhizosphere soil of Camellia sinensis.</title>
        <authorList>
            <person name="Dong Y."/>
        </authorList>
    </citation>
    <scope>NUCLEOTIDE SEQUENCE [LARGE SCALE GENOMIC DNA]</scope>
    <source>
        <strain evidence="1 2">GS2Y</strain>
    </source>
</reference>
<evidence type="ECO:0008006" key="3">
    <source>
        <dbReference type="Google" id="ProtNLM"/>
    </source>
</evidence>
<evidence type="ECO:0000313" key="1">
    <source>
        <dbReference type="EMBL" id="MEN2469293.1"/>
    </source>
</evidence>
<evidence type="ECO:0000313" key="2">
    <source>
        <dbReference type="Proteomes" id="UP001466933"/>
    </source>
</evidence>
<proteinExistence type="predicted"/>
<accession>A0ABU9WB77</accession>